<accession>A0A4R4ZJH6</accession>
<evidence type="ECO:0000256" key="1">
    <source>
        <dbReference type="SAM" id="MobiDB-lite"/>
    </source>
</evidence>
<keyword evidence="2" id="KW-1133">Transmembrane helix</keyword>
<organism evidence="3 4">
    <name type="scientific">Kribbella antibiotica</name>
    <dbReference type="NCBI Taxonomy" id="190195"/>
    <lineage>
        <taxon>Bacteria</taxon>
        <taxon>Bacillati</taxon>
        <taxon>Actinomycetota</taxon>
        <taxon>Actinomycetes</taxon>
        <taxon>Propionibacteriales</taxon>
        <taxon>Kribbellaceae</taxon>
        <taxon>Kribbella</taxon>
    </lineage>
</organism>
<sequence length="241" mass="25929">MDGDLAVLIGLVVVIPVGLLVAALYRRLNRADNRSRRTAFLAETGWSPAPVNDWAFASVRSGFPTAMVEDVITVGAFEGREFAVVDCTHHQDEIAGHPEGTTLHYPMKLHLVLLQLPVALPSIVVAHHNWISRGLTATRKTGVAPFDKQFQVVSGDGGFASTVLSPYLIHWMLNNPGLQWRIVGNALVGWHQDRWYPPETVALVTALGGIADSIPPDVQARYGQPAPSTAGLPPALPGIAS</sequence>
<feature type="transmembrane region" description="Helical" evidence="2">
    <location>
        <begin position="6"/>
        <end position="25"/>
    </location>
</feature>
<reference evidence="3 4" key="1">
    <citation type="submission" date="2019-03" db="EMBL/GenBank/DDBJ databases">
        <title>Draft genome sequences of novel Actinobacteria.</title>
        <authorList>
            <person name="Sahin N."/>
            <person name="Ay H."/>
            <person name="Saygin H."/>
        </authorList>
    </citation>
    <scope>NUCLEOTIDE SEQUENCE [LARGE SCALE GENOMIC DNA]</scope>
    <source>
        <strain evidence="3 4">JCM 13523</strain>
    </source>
</reference>
<dbReference type="EMBL" id="SMKX01000062">
    <property type="protein sequence ID" value="TDD57924.1"/>
    <property type="molecule type" value="Genomic_DNA"/>
</dbReference>
<proteinExistence type="predicted"/>
<dbReference type="AlphaFoldDB" id="A0A4R4ZJH6"/>
<name>A0A4R4ZJH6_9ACTN</name>
<evidence type="ECO:0000313" key="4">
    <source>
        <dbReference type="Proteomes" id="UP000295124"/>
    </source>
</evidence>
<dbReference type="Proteomes" id="UP000295124">
    <property type="component" value="Unassembled WGS sequence"/>
</dbReference>
<keyword evidence="2" id="KW-0472">Membrane</keyword>
<evidence type="ECO:0000313" key="3">
    <source>
        <dbReference type="EMBL" id="TDD57924.1"/>
    </source>
</evidence>
<keyword evidence="2" id="KW-0812">Transmembrane</keyword>
<feature type="region of interest" description="Disordered" evidence="1">
    <location>
        <begin position="221"/>
        <end position="241"/>
    </location>
</feature>
<protein>
    <submittedName>
        <fullName evidence="3">Uncharacterized protein</fullName>
    </submittedName>
</protein>
<comment type="caution">
    <text evidence="3">The sequence shown here is derived from an EMBL/GenBank/DDBJ whole genome shotgun (WGS) entry which is preliminary data.</text>
</comment>
<gene>
    <name evidence="3" type="ORF">E1263_21365</name>
</gene>
<evidence type="ECO:0000256" key="2">
    <source>
        <dbReference type="SAM" id="Phobius"/>
    </source>
</evidence>
<keyword evidence="4" id="KW-1185">Reference proteome</keyword>
<dbReference type="RefSeq" id="WP_132170066.1">
    <property type="nucleotide sequence ID" value="NZ_SMKX01000062.1"/>
</dbReference>
<dbReference type="OrthoDB" id="190895at2"/>